<dbReference type="OrthoDB" id="271448at2759"/>
<dbReference type="GO" id="GO:0043328">
    <property type="term" value="P:protein transport to vacuole involved in ubiquitin-dependent protein catabolic process via the multivesicular body sorting pathway"/>
    <property type="evidence" value="ECO:0007669"/>
    <property type="project" value="UniProtKB-UniRule"/>
</dbReference>
<evidence type="ECO:0000256" key="7">
    <source>
        <dbReference type="RuleBase" id="RU367095"/>
    </source>
</evidence>
<dbReference type="InterPro" id="IPR037855">
    <property type="entry name" value="Vps36"/>
</dbReference>
<keyword evidence="6 7" id="KW-0653">Protein transport</keyword>
<keyword evidence="7" id="KW-0967">Endosome</keyword>
<dbReference type="InterPro" id="IPR040608">
    <property type="entry name" value="Snf8/Vps36"/>
</dbReference>
<dbReference type="SMART" id="SM00547">
    <property type="entry name" value="ZnF_RBZ"/>
    <property type="match status" value="2"/>
</dbReference>
<evidence type="ECO:0000256" key="2">
    <source>
        <dbReference type="ARBA" id="ARBA00022448"/>
    </source>
</evidence>
<evidence type="ECO:0000256" key="8">
    <source>
        <dbReference type="SAM" id="Coils"/>
    </source>
</evidence>
<feature type="compositionally biased region" description="Low complexity" evidence="9">
    <location>
        <begin position="165"/>
        <end position="184"/>
    </location>
</feature>
<dbReference type="RefSeq" id="XP_007314925.1">
    <property type="nucleotide sequence ID" value="XM_007314863.1"/>
</dbReference>
<dbReference type="EMBL" id="GL945430">
    <property type="protein sequence ID" value="EGO28726.1"/>
    <property type="molecule type" value="Genomic_DNA"/>
</dbReference>
<dbReference type="PANTHER" id="PTHR13128:SF12">
    <property type="entry name" value="VACUOLAR PROTEIN-SORTING-ASSOCIATED PROTEIN 36"/>
    <property type="match status" value="1"/>
</dbReference>
<feature type="compositionally biased region" description="Low complexity" evidence="9">
    <location>
        <begin position="372"/>
        <end position="393"/>
    </location>
</feature>
<gene>
    <name evidence="11" type="ORF">SERLADRAFT_434633</name>
</gene>
<dbReference type="AlphaFoldDB" id="F8NK42"/>
<evidence type="ECO:0000256" key="3">
    <source>
        <dbReference type="ARBA" id="ARBA00022723"/>
    </source>
</evidence>
<dbReference type="GO" id="GO:0043130">
    <property type="term" value="F:ubiquitin binding"/>
    <property type="evidence" value="ECO:0007669"/>
    <property type="project" value="UniProtKB-UniRule"/>
</dbReference>
<comment type="similarity">
    <text evidence="1 7">Belongs to the VPS36 family.</text>
</comment>
<dbReference type="Gene3D" id="2.30.29.30">
    <property type="entry name" value="Pleckstrin-homology domain (PH domain)/Phosphotyrosine-binding domain (PTB)"/>
    <property type="match status" value="2"/>
</dbReference>
<keyword evidence="4" id="KW-0863">Zinc-finger</keyword>
<dbReference type="PANTHER" id="PTHR13128">
    <property type="entry name" value="VACUOLAR PROTEIN-SORTING-ASSOCIATED PROTEIN 36"/>
    <property type="match status" value="1"/>
</dbReference>
<name>F8NK42_SERL9</name>
<dbReference type="HOGENOM" id="CLU_015433_3_0_1"/>
<dbReference type="InterPro" id="IPR001876">
    <property type="entry name" value="Znf_RanBP2"/>
</dbReference>
<dbReference type="Gene3D" id="1.10.10.10">
    <property type="entry name" value="Winged helix-like DNA-binding domain superfamily/Winged helix DNA-binding domain"/>
    <property type="match status" value="2"/>
</dbReference>
<dbReference type="GO" id="GO:0000814">
    <property type="term" value="C:ESCRT II complex"/>
    <property type="evidence" value="ECO:0007669"/>
    <property type="project" value="UniProtKB-UniRule"/>
</dbReference>
<dbReference type="PROSITE" id="PS51495">
    <property type="entry name" value="GLUE"/>
    <property type="match status" value="1"/>
</dbReference>
<dbReference type="GO" id="GO:0032266">
    <property type="term" value="F:phosphatidylinositol-3-phosphate binding"/>
    <property type="evidence" value="ECO:0007669"/>
    <property type="project" value="UniProtKB-UniRule"/>
</dbReference>
<dbReference type="GO" id="GO:0008270">
    <property type="term" value="F:zinc ion binding"/>
    <property type="evidence" value="ECO:0007669"/>
    <property type="project" value="UniProtKB-KW"/>
</dbReference>
<evidence type="ECO:0000256" key="9">
    <source>
        <dbReference type="SAM" id="MobiDB-lite"/>
    </source>
</evidence>
<keyword evidence="5" id="KW-0862">Zinc</keyword>
<comment type="subcellular location">
    <subcellularLocation>
        <location evidence="7">Cytoplasm</location>
    </subcellularLocation>
    <subcellularLocation>
        <location evidence="7">Endosome</location>
    </subcellularLocation>
</comment>
<dbReference type="Gene3D" id="4.10.1060.10">
    <property type="entry name" value="Zinc finger, RanBP2-type"/>
    <property type="match status" value="1"/>
</dbReference>
<reference evidence="11" key="1">
    <citation type="submission" date="2011-04" db="EMBL/GenBank/DDBJ databases">
        <title>Evolution of plant cell wall degrading machinery underlies the functional diversity of forest fungi.</title>
        <authorList>
            <consortium name="US DOE Joint Genome Institute (JGI-PGF)"/>
            <person name="Eastwood D.C."/>
            <person name="Floudas D."/>
            <person name="Binder M."/>
            <person name="Majcherczyk A."/>
            <person name="Schneider P."/>
            <person name="Aerts A."/>
            <person name="Asiegbu F.O."/>
            <person name="Baker S.E."/>
            <person name="Barry K."/>
            <person name="Bendiksby M."/>
            <person name="Blumentritt M."/>
            <person name="Coutinho P.M."/>
            <person name="Cullen D."/>
            <person name="Cullen D."/>
            <person name="Gathman A."/>
            <person name="Goodell B."/>
            <person name="Henrissat B."/>
            <person name="Ihrmark K."/>
            <person name="Kauserud H."/>
            <person name="Kohler A."/>
            <person name="LaButti K."/>
            <person name="Lapidus A."/>
            <person name="Lavin J.L."/>
            <person name="Lee Y.-H."/>
            <person name="Lindquist E."/>
            <person name="Lilly W."/>
            <person name="Lucas S."/>
            <person name="Morin E."/>
            <person name="Murat C."/>
            <person name="Oguiza J.A."/>
            <person name="Park J."/>
            <person name="Pisabarro A.G."/>
            <person name="Riley R."/>
            <person name="Rosling A."/>
            <person name="Salamov A."/>
            <person name="Schmidt O."/>
            <person name="Schmutz J."/>
            <person name="Skrede I."/>
            <person name="Stenlid J."/>
            <person name="Wiebenga A."/>
            <person name="Xie X."/>
            <person name="Kues U."/>
            <person name="Hibbett D.S."/>
            <person name="Hoffmeister D."/>
            <person name="Hogberg N."/>
            <person name="Martin F."/>
            <person name="Grigoriev I.V."/>
            <person name="Watkinson S.C."/>
        </authorList>
    </citation>
    <scope>NUCLEOTIDE SEQUENCE</scope>
    <source>
        <strain evidence="11">S7.9</strain>
    </source>
</reference>
<comment type="function">
    <text evidence="7">Component of the ESCRT-II complex (endosomal sorting complex required for transport II), which is required for multivesicular body (MVB) formation and sorting of endosomal cargo proteins into MVBs.</text>
</comment>
<dbReference type="InterPro" id="IPR036390">
    <property type="entry name" value="WH_DNA-bd_sf"/>
</dbReference>
<feature type="region of interest" description="Disordered" evidence="9">
    <location>
        <begin position="157"/>
        <end position="184"/>
    </location>
</feature>
<sequence length="615" mass="65407">MALRRYTGSVDGTIPIPALLYNDEELLASQENIGIYSGLQKSPDHQAGSVHVTSHRLFYVDSHKASSRSFAMDLSHVTRTDHYAGLFTSSPKLTLYLAASNYPSSSANSRNEPANVFESWECEVCSYRNPPGLSPAAANVCALCGVPRSAVPAPTSRAPFPAKQLSSSLPASSLSSTTSSATSSPAPPIASDLVACSACTFLNHTSLRICEICNTPLPRPAIDARKSMKSAPSSRPISPALSEDGNDPMQHILKLSFRKGGDKAFYAVLKRALKSQAWEGKGIGKNARRGSVTRGSMTPEAASGPVVRRTGIDGILRTVETSAQNSESDLSNALQDLEALMVKAKDLVHLAAELNEKLTASSTITTQPPRAPTASPFSSSYSSTSTPAPSNAPLFSTTTLVPSTEPEEAAFIRSSLSQLGLQMSNAPVTMDMIRDERSWIEELARELAGVLQGSADGLAGNKTGKFIGIMKERGIVALDEVWGGWNRARGVALIPPSTFLQTLPHLPAYTSPPIRSRVFKSGLSVLHTPPYTHAAFASRLVGTLVMAGPQTGAQIAQEENITMGLAGDMIVAVEADGEICRDDEGASIKGGGSGSGVEVRWWVNIFRDYMWDGQD</sequence>
<feature type="region of interest" description="Disordered" evidence="9">
    <location>
        <begin position="285"/>
        <end position="309"/>
    </location>
</feature>
<feature type="region of interest" description="Disordered" evidence="9">
    <location>
        <begin position="361"/>
        <end position="398"/>
    </location>
</feature>
<comment type="subunit">
    <text evidence="7">Component of the endosomal sorting complex required for transport II (ESCRT-II).</text>
</comment>
<dbReference type="GeneID" id="18814427"/>
<accession>F8NK42</accession>
<dbReference type="SUPFAM" id="SSF50729">
    <property type="entry name" value="PH domain-like"/>
    <property type="match status" value="2"/>
</dbReference>
<evidence type="ECO:0000259" key="10">
    <source>
        <dbReference type="PROSITE" id="PS51495"/>
    </source>
</evidence>
<dbReference type="Pfam" id="PF11605">
    <property type="entry name" value="Vps36_ESCRT-II"/>
    <property type="match status" value="1"/>
</dbReference>
<dbReference type="Proteomes" id="UP000008064">
    <property type="component" value="Unassembled WGS sequence"/>
</dbReference>
<evidence type="ECO:0000256" key="6">
    <source>
        <dbReference type="ARBA" id="ARBA00022927"/>
    </source>
</evidence>
<dbReference type="Pfam" id="PF04157">
    <property type="entry name" value="EAP30"/>
    <property type="match status" value="1"/>
</dbReference>
<dbReference type="InterPro" id="IPR021648">
    <property type="entry name" value="GLUE_dom"/>
</dbReference>
<feature type="region of interest" description="Disordered" evidence="9">
    <location>
        <begin position="225"/>
        <end position="245"/>
    </location>
</feature>
<keyword evidence="2 7" id="KW-0813">Transport</keyword>
<organism>
    <name type="scientific">Serpula lacrymans var. lacrymans (strain S7.9)</name>
    <name type="common">Dry rot fungus</name>
    <dbReference type="NCBI Taxonomy" id="578457"/>
    <lineage>
        <taxon>Eukaryota</taxon>
        <taxon>Fungi</taxon>
        <taxon>Dikarya</taxon>
        <taxon>Basidiomycota</taxon>
        <taxon>Agaricomycotina</taxon>
        <taxon>Agaricomycetes</taxon>
        <taxon>Agaricomycetidae</taxon>
        <taxon>Boletales</taxon>
        <taxon>Coniophorineae</taxon>
        <taxon>Serpulaceae</taxon>
        <taxon>Serpula</taxon>
    </lineage>
</organism>
<protein>
    <recommendedName>
        <fullName evidence="7">Vacuolar protein-sorting-associated protein 36</fullName>
    </recommendedName>
    <alternativeName>
        <fullName evidence="7">ESCRT-II complex subunit VPS36</fullName>
    </alternativeName>
</protein>
<keyword evidence="7" id="KW-0963">Cytoplasm</keyword>
<dbReference type="SUPFAM" id="SSF46785">
    <property type="entry name" value="Winged helix' DNA-binding domain"/>
    <property type="match status" value="1"/>
</dbReference>
<dbReference type="InterPro" id="IPR011993">
    <property type="entry name" value="PH-like_dom_sf"/>
</dbReference>
<feature type="coiled-coil region" evidence="8">
    <location>
        <begin position="323"/>
        <end position="357"/>
    </location>
</feature>
<proteinExistence type="inferred from homology"/>
<dbReference type="Gene3D" id="6.10.140.260">
    <property type="match status" value="1"/>
</dbReference>
<keyword evidence="3" id="KW-0479">Metal-binding</keyword>
<evidence type="ECO:0000256" key="1">
    <source>
        <dbReference type="ARBA" id="ARBA00009697"/>
    </source>
</evidence>
<evidence type="ECO:0000313" key="11">
    <source>
        <dbReference type="EMBL" id="EGO28726.1"/>
    </source>
</evidence>
<dbReference type="KEGG" id="sla:SERLADRAFT_434633"/>
<evidence type="ECO:0000256" key="5">
    <source>
        <dbReference type="ARBA" id="ARBA00022833"/>
    </source>
</evidence>
<evidence type="ECO:0000256" key="4">
    <source>
        <dbReference type="ARBA" id="ARBA00022771"/>
    </source>
</evidence>
<keyword evidence="8" id="KW-0175">Coiled coil</keyword>
<dbReference type="InterPro" id="IPR036388">
    <property type="entry name" value="WH-like_DNA-bd_sf"/>
</dbReference>
<feature type="domain" description="GLUE N-terminal" evidence="10">
    <location>
        <begin position="10"/>
        <end position="285"/>
    </location>
</feature>
<dbReference type="GO" id="GO:0031902">
    <property type="term" value="C:late endosome membrane"/>
    <property type="evidence" value="ECO:0007669"/>
    <property type="project" value="UniProtKB-UniRule"/>
</dbReference>